<dbReference type="InterPro" id="IPR011009">
    <property type="entry name" value="Kinase-like_dom_sf"/>
</dbReference>
<keyword evidence="4 8" id="KW-0547">Nucleotide-binding</keyword>
<feature type="binding site" evidence="8">
    <location>
        <position position="134"/>
    </location>
    <ligand>
        <name>ATP</name>
        <dbReference type="ChEBI" id="CHEBI:30616"/>
    </ligand>
</feature>
<evidence type="ECO:0000256" key="4">
    <source>
        <dbReference type="ARBA" id="ARBA00022741"/>
    </source>
</evidence>
<evidence type="ECO:0008006" key="12">
    <source>
        <dbReference type="Google" id="ProtNLM"/>
    </source>
</evidence>
<dbReference type="PROSITE" id="PS00018">
    <property type="entry name" value="EF_HAND_1"/>
    <property type="match status" value="3"/>
</dbReference>
<dbReference type="PROSITE" id="PS50222">
    <property type="entry name" value="EF_HAND_2"/>
    <property type="match status" value="4"/>
</dbReference>
<dbReference type="Gene3D" id="3.30.200.20">
    <property type="entry name" value="Phosphorylase Kinase, domain 1"/>
    <property type="match status" value="1"/>
</dbReference>
<gene>
    <name evidence="11" type="ORF">TCHU04912_LOCUS20861</name>
</gene>
<feature type="domain" description="EF-hand" evidence="10">
    <location>
        <begin position="499"/>
        <end position="534"/>
    </location>
</feature>
<dbReference type="SUPFAM" id="SSF47473">
    <property type="entry name" value="EF-hand"/>
    <property type="match status" value="1"/>
</dbReference>
<dbReference type="InterPro" id="IPR017441">
    <property type="entry name" value="Protein_kinase_ATP_BS"/>
</dbReference>
<dbReference type="GO" id="GO:0005509">
    <property type="term" value="F:calcium ion binding"/>
    <property type="evidence" value="ECO:0007669"/>
    <property type="project" value="InterPro"/>
</dbReference>
<dbReference type="FunFam" id="1.10.238.10:FF:000178">
    <property type="entry name" value="Calmodulin-2 A"/>
    <property type="match status" value="1"/>
</dbReference>
<evidence type="ECO:0000256" key="6">
    <source>
        <dbReference type="ARBA" id="ARBA00022837"/>
    </source>
</evidence>
<dbReference type="InterPro" id="IPR000719">
    <property type="entry name" value="Prot_kinase_dom"/>
</dbReference>
<dbReference type="GO" id="GO:0004674">
    <property type="term" value="F:protein serine/threonine kinase activity"/>
    <property type="evidence" value="ECO:0007669"/>
    <property type="project" value="UniProtKB-KW"/>
</dbReference>
<sequence length="599" mass="66815">MASTRVTAQHLSLVKQARGQVARLLKGPPSVTVVPTAVRPQRTPQRAGTRLVVFSQQTRSKRDYSASATDKVILRLPPGHELSADDVKVVFDYPRNLTDRYDLKEKIGAGSFGIVVRAVDKETGIEYACKSIAKIPSKQVKTNPHHLLKIRSEVDCMQTLGASLDAVFLKDVFEDDSYVHMVMELCLGGPLIESMDVSNLTEARVAELIRSILRFLAQCHAKGLIFRDVKPGNFLYATKDEGSSLKATDFGLMIQHSKNEPPLTTRAGTPVYLAPEVVTRNYDAAADVYSVGVLCFQLLTGRFPYWPSNNFKAPTMNELFDMIAQARIDFSTLEKEGVSPSAVDLLKKLLMVDPKRRITALEALKHPWVQEGGAASDAPLSGTVVQRLQRFAVNGHLKQYVLNMITEDIMGSTEVMGMEETAEMITPLRDMFARLDKDGSGDVSVDELVAGLIEQGYSLSEPEVEQLVTRMDVNKDGKIVFDEFATCLLDWPEFRSGNKWQKLVRRAFDKLDLNGDGYISLDELMALLPEFYDTEEKRKEAASAMMREFDNSTDGLISWAEFDNMLSDMSNQNALEYFDKRYTAKALDDGENLEVTFTG</sequence>
<keyword evidence="2" id="KW-0808">Transferase</keyword>
<organism evidence="11">
    <name type="scientific">Tetraselmis chuii</name>
    <dbReference type="NCBI Taxonomy" id="63592"/>
    <lineage>
        <taxon>Eukaryota</taxon>
        <taxon>Viridiplantae</taxon>
        <taxon>Chlorophyta</taxon>
        <taxon>core chlorophytes</taxon>
        <taxon>Chlorodendrophyceae</taxon>
        <taxon>Chlorodendrales</taxon>
        <taxon>Chlorodendraceae</taxon>
        <taxon>Tetraselmis</taxon>
    </lineage>
</organism>
<dbReference type="InterPro" id="IPR050205">
    <property type="entry name" value="CDPK_Ser/Thr_kinases"/>
</dbReference>
<evidence type="ECO:0000256" key="7">
    <source>
        <dbReference type="ARBA" id="ARBA00022840"/>
    </source>
</evidence>
<dbReference type="GO" id="GO:0043226">
    <property type="term" value="C:organelle"/>
    <property type="evidence" value="ECO:0007669"/>
    <property type="project" value="UniProtKB-ARBA"/>
</dbReference>
<dbReference type="EMBL" id="HBGG01040472">
    <property type="protein sequence ID" value="CAD9223073.1"/>
    <property type="molecule type" value="Transcribed_RNA"/>
</dbReference>
<protein>
    <recommendedName>
        <fullName evidence="12">Calcium-dependent protein kinase</fullName>
    </recommendedName>
</protein>
<evidence type="ECO:0000256" key="8">
    <source>
        <dbReference type="PROSITE-ProRule" id="PRU10141"/>
    </source>
</evidence>
<name>A0A7S1X9N0_9CHLO</name>
<evidence type="ECO:0000259" key="9">
    <source>
        <dbReference type="PROSITE" id="PS50011"/>
    </source>
</evidence>
<dbReference type="PROSITE" id="PS00107">
    <property type="entry name" value="PROTEIN_KINASE_ATP"/>
    <property type="match status" value="1"/>
</dbReference>
<feature type="domain" description="EF-hand" evidence="10">
    <location>
        <begin position="459"/>
        <end position="494"/>
    </location>
</feature>
<accession>A0A7S1X9N0</accession>
<keyword evidence="6" id="KW-0106">Calcium</keyword>
<feature type="domain" description="EF-hand" evidence="10">
    <location>
        <begin position="537"/>
        <end position="572"/>
    </location>
</feature>
<keyword evidence="5" id="KW-0418">Kinase</keyword>
<dbReference type="Gene3D" id="1.10.510.10">
    <property type="entry name" value="Transferase(Phosphotransferase) domain 1"/>
    <property type="match status" value="1"/>
</dbReference>
<feature type="domain" description="Protein kinase" evidence="9">
    <location>
        <begin position="101"/>
        <end position="369"/>
    </location>
</feature>
<dbReference type="SUPFAM" id="SSF56112">
    <property type="entry name" value="Protein kinase-like (PK-like)"/>
    <property type="match status" value="1"/>
</dbReference>
<dbReference type="Pfam" id="PF00069">
    <property type="entry name" value="Pkinase"/>
    <property type="match status" value="1"/>
</dbReference>
<keyword evidence="1" id="KW-0723">Serine/threonine-protein kinase</keyword>
<keyword evidence="3" id="KW-0677">Repeat</keyword>
<dbReference type="GO" id="GO:0005524">
    <property type="term" value="F:ATP binding"/>
    <property type="evidence" value="ECO:0007669"/>
    <property type="project" value="UniProtKB-UniRule"/>
</dbReference>
<evidence type="ECO:0000313" key="11">
    <source>
        <dbReference type="EMBL" id="CAD9223073.1"/>
    </source>
</evidence>
<dbReference type="AlphaFoldDB" id="A0A7S1X9N0"/>
<evidence type="ECO:0000256" key="3">
    <source>
        <dbReference type="ARBA" id="ARBA00022737"/>
    </source>
</evidence>
<reference evidence="11" key="1">
    <citation type="submission" date="2021-01" db="EMBL/GenBank/DDBJ databases">
        <authorList>
            <person name="Corre E."/>
            <person name="Pelletier E."/>
            <person name="Niang G."/>
            <person name="Scheremetjew M."/>
            <person name="Finn R."/>
            <person name="Kale V."/>
            <person name="Holt S."/>
            <person name="Cochrane G."/>
            <person name="Meng A."/>
            <person name="Brown T."/>
            <person name="Cohen L."/>
        </authorList>
    </citation>
    <scope>NUCLEOTIDE SEQUENCE</scope>
    <source>
        <strain evidence="11">PLY429</strain>
    </source>
</reference>
<dbReference type="PROSITE" id="PS50011">
    <property type="entry name" value="PROTEIN_KINASE_DOM"/>
    <property type="match status" value="1"/>
</dbReference>
<dbReference type="InterPro" id="IPR002048">
    <property type="entry name" value="EF_hand_dom"/>
</dbReference>
<proteinExistence type="predicted"/>
<dbReference type="InterPro" id="IPR018247">
    <property type="entry name" value="EF_Hand_1_Ca_BS"/>
</dbReference>
<dbReference type="InterPro" id="IPR011992">
    <property type="entry name" value="EF-hand-dom_pair"/>
</dbReference>
<keyword evidence="7 8" id="KW-0067">ATP-binding</keyword>
<dbReference type="SMART" id="SM00054">
    <property type="entry name" value="EFh"/>
    <property type="match status" value="4"/>
</dbReference>
<feature type="domain" description="EF-hand" evidence="10">
    <location>
        <begin position="423"/>
        <end position="458"/>
    </location>
</feature>
<dbReference type="SMART" id="SM00220">
    <property type="entry name" value="S_TKc"/>
    <property type="match status" value="1"/>
</dbReference>
<evidence type="ECO:0000259" key="10">
    <source>
        <dbReference type="PROSITE" id="PS50222"/>
    </source>
</evidence>
<evidence type="ECO:0000256" key="5">
    <source>
        <dbReference type="ARBA" id="ARBA00022777"/>
    </source>
</evidence>
<dbReference type="Pfam" id="PF13499">
    <property type="entry name" value="EF-hand_7"/>
    <property type="match status" value="2"/>
</dbReference>
<evidence type="ECO:0000256" key="1">
    <source>
        <dbReference type="ARBA" id="ARBA00022527"/>
    </source>
</evidence>
<dbReference type="Gene3D" id="1.10.238.10">
    <property type="entry name" value="EF-hand"/>
    <property type="match status" value="1"/>
</dbReference>
<evidence type="ECO:0000256" key="2">
    <source>
        <dbReference type="ARBA" id="ARBA00022679"/>
    </source>
</evidence>
<dbReference type="PANTHER" id="PTHR24349">
    <property type="entry name" value="SERINE/THREONINE-PROTEIN KINASE"/>
    <property type="match status" value="1"/>
</dbReference>